<dbReference type="Proteomes" id="UP000494165">
    <property type="component" value="Unassembled WGS sequence"/>
</dbReference>
<dbReference type="InterPro" id="IPR011333">
    <property type="entry name" value="SKP1/BTB/POZ_sf"/>
</dbReference>
<evidence type="ECO:0000256" key="1">
    <source>
        <dbReference type="SAM" id="SignalP"/>
    </source>
</evidence>
<dbReference type="GO" id="GO:0005829">
    <property type="term" value="C:cytosol"/>
    <property type="evidence" value="ECO:0007669"/>
    <property type="project" value="TreeGrafter"/>
</dbReference>
<dbReference type="SMART" id="SM00225">
    <property type="entry name" value="BTB"/>
    <property type="match status" value="1"/>
</dbReference>
<organism evidence="3 4">
    <name type="scientific">Cloeon dipterum</name>
    <dbReference type="NCBI Taxonomy" id="197152"/>
    <lineage>
        <taxon>Eukaryota</taxon>
        <taxon>Metazoa</taxon>
        <taxon>Ecdysozoa</taxon>
        <taxon>Arthropoda</taxon>
        <taxon>Hexapoda</taxon>
        <taxon>Insecta</taxon>
        <taxon>Pterygota</taxon>
        <taxon>Palaeoptera</taxon>
        <taxon>Ephemeroptera</taxon>
        <taxon>Pisciforma</taxon>
        <taxon>Baetidae</taxon>
        <taxon>Cloeon</taxon>
    </lineage>
</organism>
<dbReference type="AlphaFoldDB" id="A0A8S1DS17"/>
<name>A0A8S1DS17_9INSE</name>
<feature type="chain" id="PRO_5035762434" description="BTB domain-containing protein" evidence="1">
    <location>
        <begin position="22"/>
        <end position="488"/>
    </location>
</feature>
<comment type="caution">
    <text evidence="3">The sequence shown here is derived from an EMBL/GenBank/DDBJ whole genome shotgun (WGS) entry which is preliminary data.</text>
</comment>
<keyword evidence="4" id="KW-1185">Reference proteome</keyword>
<sequence length="488" mass="54320">MKGKITRLLVGILVQCALANAFTTIGIAEESVQELINPLSIMGAAEIAEINSNLDLLKSGIFSDCIFVVGPDKRIIKAHKTILIRNSGIFEKLFSREDAPSKVFINSVDYNDFLAILRFIYSGSNCIRSVDEACALLKYAEKFQFDGVAEKSRAFLWASMYPGRIWSTYQCAIAANDEQLAQAAIELAKQDTAQALQESDFASVPKSVLSDFLHAKQLSFVPLSDKSAHRHYLELKLLKAVIRWAKAEAKRQSLPLTPVSYRTVLGPELLMPLRGLFLTPEDHNSLEFGSQKFDYGKIMSLVFSLEDEGDVGQFKGPRLVSEAQQIRKVLGAEFCGPLHHFTGQNSTYWLVSSAQLGFLNMRDPRLVGLQVLRKDGCQPKDEFTVLVVRMRDNKIIYGARVTITETGECKKISPKVEVKLPREVPLEGDSSQFKVQVIFHRSGEYPAYDHSSQVDVPKFFNGNTMVNLRTPKGSGIITSIVTTKPRGS</sequence>
<dbReference type="GO" id="GO:0000932">
    <property type="term" value="C:P-body"/>
    <property type="evidence" value="ECO:0007669"/>
    <property type="project" value="TreeGrafter"/>
</dbReference>
<feature type="signal peptide" evidence="1">
    <location>
        <begin position="1"/>
        <end position="21"/>
    </location>
</feature>
<dbReference type="OrthoDB" id="636773at2759"/>
<gene>
    <name evidence="3" type="ORF">CLODIP_2_CD15349</name>
</gene>
<evidence type="ECO:0000313" key="3">
    <source>
        <dbReference type="EMBL" id="CAB3380948.1"/>
    </source>
</evidence>
<keyword evidence="1" id="KW-0732">Signal</keyword>
<dbReference type="Pfam" id="PF00651">
    <property type="entry name" value="BTB"/>
    <property type="match status" value="1"/>
</dbReference>
<feature type="domain" description="BTB" evidence="2">
    <location>
        <begin position="63"/>
        <end position="129"/>
    </location>
</feature>
<evidence type="ECO:0000259" key="2">
    <source>
        <dbReference type="PROSITE" id="PS50097"/>
    </source>
</evidence>
<dbReference type="CDD" id="cd18186">
    <property type="entry name" value="BTB_POZ_ZBTB_KLHL-like"/>
    <property type="match status" value="1"/>
</dbReference>
<dbReference type="Gene3D" id="3.30.710.10">
    <property type="entry name" value="Potassium Channel Kv1.1, Chain A"/>
    <property type="match status" value="1"/>
</dbReference>
<dbReference type="PROSITE" id="PS50097">
    <property type="entry name" value="BTB"/>
    <property type="match status" value="1"/>
</dbReference>
<dbReference type="PANTHER" id="PTHR45774">
    <property type="entry name" value="BTB/POZ DOMAIN-CONTAINING"/>
    <property type="match status" value="1"/>
</dbReference>
<reference evidence="3 4" key="1">
    <citation type="submission" date="2020-04" db="EMBL/GenBank/DDBJ databases">
        <authorList>
            <person name="Alioto T."/>
            <person name="Alioto T."/>
            <person name="Gomez Garrido J."/>
        </authorList>
    </citation>
    <scope>NUCLEOTIDE SEQUENCE [LARGE SCALE GENOMIC DNA]</scope>
</reference>
<dbReference type="InterPro" id="IPR000210">
    <property type="entry name" value="BTB/POZ_dom"/>
</dbReference>
<dbReference type="GO" id="GO:0022008">
    <property type="term" value="P:neurogenesis"/>
    <property type="evidence" value="ECO:0007669"/>
    <property type="project" value="TreeGrafter"/>
</dbReference>
<protein>
    <recommendedName>
        <fullName evidence="2">BTB domain-containing protein</fullName>
    </recommendedName>
</protein>
<dbReference type="PANTHER" id="PTHR45774:SF3">
    <property type="entry name" value="BTB (POZ) DOMAIN-CONTAINING 2B-RELATED"/>
    <property type="match status" value="1"/>
</dbReference>
<dbReference type="EMBL" id="CADEPI010000221">
    <property type="protein sequence ID" value="CAB3380948.1"/>
    <property type="molecule type" value="Genomic_DNA"/>
</dbReference>
<dbReference type="SUPFAM" id="SSF54695">
    <property type="entry name" value="POZ domain"/>
    <property type="match status" value="1"/>
</dbReference>
<accession>A0A8S1DS17</accession>
<proteinExistence type="predicted"/>
<evidence type="ECO:0000313" key="4">
    <source>
        <dbReference type="Proteomes" id="UP000494165"/>
    </source>
</evidence>